<keyword evidence="5" id="KW-1185">Reference proteome</keyword>
<dbReference type="eggNOG" id="COG5263">
    <property type="taxonomic scope" value="Bacteria"/>
</dbReference>
<evidence type="ECO:0000313" key="4">
    <source>
        <dbReference type="EMBL" id="EEJ51785.1"/>
    </source>
</evidence>
<sequence>MKMRRKNMLALGLSIVLGVGASSTLAYALPLEQEESLQTGNLEEKNAEKTASNTETVTEEDAKKDSKEDSSAVEEMEASDKEKEEAEEESSLSTEALGGTDRAAEETLTPLSRSRRALADTPRYASEEEEKKDRRNKVKSVGVEFDNTMDVAGRDHMKVIREIPLKVNSYAIGIAGASYDYTQFRIQPKRVVEKKEGNDWTVYNLDYFTPGIYRYVYILEIVKGSPLYLEEGEINGEKKITAEVHIDGRFANGVHNNSNSIAKIIPLETDSSVGRKYRMEGREFAVEKEETISKVYLKSNLDIYNIHAGDLMKRITLSLDKMELTDGTVVMNSDTNMPLLVNTMKDYSDNLQQYKVRLYSYKNEEGYIGAVFNITESKPYAVGLYHSYFLIRPNYKIGKYRFLVNNTDDDYGSGTKFYINNELYKTDTVGIQRELTTQAYLQSPKFEVKKAENSSNTNSGNSASSSRGNSGSSSVSSSFGGSSSGSGGSGGSSGGGFGSFKVSSSFTGQVLGVDRSLSGGQWMQDEKGWWYKRPDGSYPKNSWGYEAYNGKSYWYYFLDSGYMATGWVDVNGSKYYLFPNSDGWKGRMLTGWQWIDGNCYYLDLQGQNEGALYRNTTTPDGFTVDSEGRWVVNGVVQKQ</sequence>
<name>C2KWS1_9FIRM</name>
<evidence type="ECO:0000256" key="2">
    <source>
        <dbReference type="SAM" id="MobiDB-lite"/>
    </source>
</evidence>
<dbReference type="AlphaFoldDB" id="C2KWS1"/>
<comment type="caution">
    <text evidence="4">The sequence shown here is derived from an EMBL/GenBank/DDBJ whole genome shotgun (WGS) entry which is preliminary data.</text>
</comment>
<evidence type="ECO:0000256" key="1">
    <source>
        <dbReference type="ARBA" id="ARBA00022737"/>
    </source>
</evidence>
<accession>C2KWS1</accession>
<protein>
    <submittedName>
        <fullName evidence="4">Cell wall-binding repeat protein</fullName>
    </submittedName>
</protein>
<reference evidence="4 5" key="1">
    <citation type="submission" date="2009-04" db="EMBL/GenBank/DDBJ databases">
        <authorList>
            <person name="Qin X."/>
            <person name="Bachman B."/>
            <person name="Battles P."/>
            <person name="Bell A."/>
            <person name="Bess C."/>
            <person name="Bickham C."/>
            <person name="Chaboub L."/>
            <person name="Chen D."/>
            <person name="Coyle M."/>
            <person name="Deiros D.R."/>
            <person name="Dinh H."/>
            <person name="Forbes L."/>
            <person name="Fowler G."/>
            <person name="Francisco L."/>
            <person name="Fu Q."/>
            <person name="Gubbala S."/>
            <person name="Hale W."/>
            <person name="Han Y."/>
            <person name="Hemphill L."/>
            <person name="Highlander S.K."/>
            <person name="Hirani K."/>
            <person name="Hogues M."/>
            <person name="Jackson L."/>
            <person name="Jakkamsetti A."/>
            <person name="Javaid M."/>
            <person name="Jiang H."/>
            <person name="Korchina V."/>
            <person name="Kovar C."/>
            <person name="Lara F."/>
            <person name="Lee S."/>
            <person name="Mata R."/>
            <person name="Mathew T."/>
            <person name="Moen C."/>
            <person name="Morales K."/>
            <person name="Munidasa M."/>
            <person name="Nazareth L."/>
            <person name="Ngo R."/>
            <person name="Nguyen L."/>
            <person name="Okwuonu G."/>
            <person name="Ongeri F."/>
            <person name="Patil S."/>
            <person name="Petrosino J."/>
            <person name="Pham C."/>
            <person name="Pham P."/>
            <person name="Pu L.-L."/>
            <person name="Puazo M."/>
            <person name="Raj R."/>
            <person name="Reid J."/>
            <person name="Rouhana J."/>
            <person name="Saada N."/>
            <person name="Shang Y."/>
            <person name="Simmons D."/>
            <person name="Thornton R."/>
            <person name="Warren J."/>
            <person name="Weissenberger G."/>
            <person name="Zhang J."/>
            <person name="Zhang L."/>
            <person name="Zhou C."/>
            <person name="Zhu D."/>
            <person name="Muzny D."/>
            <person name="Worley K."/>
            <person name="Gibbs R."/>
        </authorList>
    </citation>
    <scope>NUCLEOTIDE SEQUENCE [LARGE SCALE GENOMIC DNA]</scope>
    <source>
        <strain evidence="4 5">F0268</strain>
    </source>
</reference>
<feature type="region of interest" description="Disordered" evidence="2">
    <location>
        <begin position="37"/>
        <end position="139"/>
    </location>
</feature>
<dbReference type="HOGENOM" id="CLU_431379_0_0_9"/>
<feature type="region of interest" description="Disordered" evidence="2">
    <location>
        <begin position="450"/>
        <end position="487"/>
    </location>
</feature>
<dbReference type="Gene3D" id="2.10.270.10">
    <property type="entry name" value="Cholin Binding"/>
    <property type="match status" value="1"/>
</dbReference>
<feature type="compositionally biased region" description="Basic and acidic residues" evidence="2">
    <location>
        <begin position="60"/>
        <end position="70"/>
    </location>
</feature>
<dbReference type="EMBL" id="ACKX01000089">
    <property type="protein sequence ID" value="EEJ51785.1"/>
    <property type="molecule type" value="Genomic_DNA"/>
</dbReference>
<feature type="compositionally biased region" description="Low complexity" evidence="2">
    <location>
        <begin position="454"/>
        <end position="481"/>
    </location>
</feature>
<dbReference type="STRING" id="585501.HMPREF6123_0940"/>
<dbReference type="InterPro" id="IPR018337">
    <property type="entry name" value="Cell_wall/Cho-bd_repeat"/>
</dbReference>
<dbReference type="SUPFAM" id="SSF69360">
    <property type="entry name" value="Cell wall binding repeat"/>
    <property type="match status" value="1"/>
</dbReference>
<dbReference type="Pfam" id="PF19127">
    <property type="entry name" value="Choline_bind_3"/>
    <property type="match status" value="1"/>
</dbReference>
<proteinExistence type="predicted"/>
<gene>
    <name evidence="4" type="ORF">HMPREF6123_0940</name>
</gene>
<organism evidence="4 5">
    <name type="scientific">Oribacterium sinus F0268</name>
    <dbReference type="NCBI Taxonomy" id="585501"/>
    <lineage>
        <taxon>Bacteria</taxon>
        <taxon>Bacillati</taxon>
        <taxon>Bacillota</taxon>
        <taxon>Clostridia</taxon>
        <taxon>Lachnospirales</taxon>
        <taxon>Lachnospiraceae</taxon>
        <taxon>Oribacterium</taxon>
    </lineage>
</organism>
<dbReference type="InParanoid" id="C2KWS1"/>
<keyword evidence="1" id="KW-0677">Repeat</keyword>
<evidence type="ECO:0000313" key="5">
    <source>
        <dbReference type="Proteomes" id="UP000004121"/>
    </source>
</evidence>
<dbReference type="Proteomes" id="UP000004121">
    <property type="component" value="Unassembled WGS sequence"/>
</dbReference>
<keyword evidence="3" id="KW-0732">Signal</keyword>
<feature type="signal peptide" evidence="3">
    <location>
        <begin position="1"/>
        <end position="28"/>
    </location>
</feature>
<feature type="chain" id="PRO_5002915760" evidence="3">
    <location>
        <begin position="29"/>
        <end position="639"/>
    </location>
</feature>
<evidence type="ECO:0000256" key="3">
    <source>
        <dbReference type="SAM" id="SignalP"/>
    </source>
</evidence>